<dbReference type="RefSeq" id="XP_018009020.1">
    <property type="nucleotide sequence ID" value="XM_018153531.2"/>
</dbReference>
<dbReference type="OrthoDB" id="6375206at2759"/>
<proteinExistence type="predicted"/>
<keyword evidence="2" id="KW-0732">Signal</keyword>
<evidence type="ECO:0000313" key="4">
    <source>
        <dbReference type="RefSeq" id="XP_018009020.1"/>
    </source>
</evidence>
<feature type="signal peptide" evidence="2">
    <location>
        <begin position="1"/>
        <end position="21"/>
    </location>
</feature>
<reference evidence="4" key="1">
    <citation type="submission" date="2025-08" db="UniProtKB">
        <authorList>
            <consortium name="RefSeq"/>
        </authorList>
    </citation>
    <scope>IDENTIFICATION</scope>
    <source>
        <tissue evidence="4">Whole organism</tissue>
    </source>
</reference>
<keyword evidence="3" id="KW-1185">Reference proteome</keyword>
<dbReference type="GeneID" id="108666620"/>
<sequence length="744" mass="79250">MASNIRACCIFLVVILTSAIADINSRAKKNEIPHLSRSLSSEDIRKSQKEFFNLLGSTPGLSESKNVSNTIQILNTLEGQKLMRKLVDSLVPTIGRDDSGELLHNFWMLMSDYAPDHVAEKLKQIENLYGEIDSLPAAFASLMTAGSKSPIALILQEVIPNFNASELLRNIAPTSAPGMADASLTTRLLHLFTPAIDTFLKENNIDLQTDAIVQMVSSLTSQFQGVGRSKSTSEVSTKKSKSRGNDDPNPLSALLPLLGMMGTQGKNGNKMFEGLMGMLSNGGGENIMENLSTMLGSGGNKNNLIETVMGMLNSGKTGDNNAMGMMMSLINGMNNNKKENANFNMIASVMELMSAGSGGEENNPMASIAKMAIDMIGKNAGKKSEKLNKKDDKTIIQGKIKPHEEISANSKKEHKEPSVVIPSSNNNQRSRLLHVLEPALLKLHTNTACHAKLGAVMSAAKTMLDTKTVGVKGFLSAALPVALAGLPGGPALLQEIDDAINDLGIKNRPLSDVLASIADEGECVTLARRAAPHVGRLVLLLAEPEVQQALQTVLVEPTTAALDGLGLKGVTLSNWPQILGPMISMGAAGLPVQPVPLLTAAQEHITELLRNATQLLKLVRGQTLEQVTPKLEYELGSMLHHLGGVEHLLSRHVGSDTSCIAQVVCRAAEKETGIAAAILTSYSAVRGLMTVSATVPERLTVLRAAASSGSCEKSFPCAPLPAHDSASARHASLDYDEASQHQEL</sequence>
<name>A0A8B7N5Z0_HYAAZ</name>
<protein>
    <submittedName>
        <fullName evidence="4">Uncharacterized protein LOC108666620 isoform X1</fullName>
    </submittedName>
</protein>
<evidence type="ECO:0000256" key="2">
    <source>
        <dbReference type="SAM" id="SignalP"/>
    </source>
</evidence>
<feature type="region of interest" description="Disordered" evidence="1">
    <location>
        <begin position="224"/>
        <end position="252"/>
    </location>
</feature>
<feature type="chain" id="PRO_5034113959" evidence="2">
    <location>
        <begin position="22"/>
        <end position="744"/>
    </location>
</feature>
<organism evidence="3 4">
    <name type="scientific">Hyalella azteca</name>
    <name type="common">Amphipod</name>
    <dbReference type="NCBI Taxonomy" id="294128"/>
    <lineage>
        <taxon>Eukaryota</taxon>
        <taxon>Metazoa</taxon>
        <taxon>Ecdysozoa</taxon>
        <taxon>Arthropoda</taxon>
        <taxon>Crustacea</taxon>
        <taxon>Multicrustacea</taxon>
        <taxon>Malacostraca</taxon>
        <taxon>Eumalacostraca</taxon>
        <taxon>Peracarida</taxon>
        <taxon>Amphipoda</taxon>
        <taxon>Senticaudata</taxon>
        <taxon>Talitrida</taxon>
        <taxon>Talitroidea</taxon>
        <taxon>Hyalellidae</taxon>
        <taxon>Hyalella</taxon>
    </lineage>
</organism>
<evidence type="ECO:0000256" key="1">
    <source>
        <dbReference type="SAM" id="MobiDB-lite"/>
    </source>
</evidence>
<evidence type="ECO:0000313" key="3">
    <source>
        <dbReference type="Proteomes" id="UP000694843"/>
    </source>
</evidence>
<gene>
    <name evidence="4" type="primary">LOC108666620</name>
</gene>
<dbReference type="KEGG" id="hazt:108666620"/>
<accession>A0A8B7N5Z0</accession>
<dbReference type="AlphaFoldDB" id="A0A8B7N5Z0"/>
<dbReference type="Proteomes" id="UP000694843">
    <property type="component" value="Unplaced"/>
</dbReference>